<protein>
    <submittedName>
        <fullName evidence="1">Uncharacterized protein</fullName>
    </submittedName>
</protein>
<name>A0A229SLX0_9PSEU</name>
<evidence type="ECO:0000313" key="1">
    <source>
        <dbReference type="EMBL" id="OXM59651.1"/>
    </source>
</evidence>
<gene>
    <name evidence="1" type="ORF">CF165_46500</name>
</gene>
<accession>A0A229SLX0</accession>
<comment type="caution">
    <text evidence="1">The sequence shown here is derived from an EMBL/GenBank/DDBJ whole genome shotgun (WGS) entry which is preliminary data.</text>
</comment>
<dbReference type="AlphaFoldDB" id="A0A229SLX0"/>
<reference evidence="2" key="1">
    <citation type="submission" date="2017-07" db="EMBL/GenBank/DDBJ databases">
        <title>Comparative genome mining reveals phylogenetic distribution patterns of secondary metabolites in Amycolatopsis.</title>
        <authorList>
            <person name="Adamek M."/>
            <person name="Alanjary M."/>
            <person name="Sales-Ortells H."/>
            <person name="Goodfellow M."/>
            <person name="Bull A.T."/>
            <person name="Kalinowski J."/>
            <person name="Ziemert N."/>
        </authorList>
    </citation>
    <scope>NUCLEOTIDE SEQUENCE [LARGE SCALE GENOMIC DNA]</scope>
    <source>
        <strain evidence="2">H5</strain>
    </source>
</reference>
<dbReference type="Proteomes" id="UP000215199">
    <property type="component" value="Unassembled WGS sequence"/>
</dbReference>
<dbReference type="EMBL" id="NMUL01000077">
    <property type="protein sequence ID" value="OXM59651.1"/>
    <property type="molecule type" value="Genomic_DNA"/>
</dbReference>
<proteinExistence type="predicted"/>
<organism evidence="1 2">
    <name type="scientific">Amycolatopsis vastitatis</name>
    <dbReference type="NCBI Taxonomy" id="1905142"/>
    <lineage>
        <taxon>Bacteria</taxon>
        <taxon>Bacillati</taxon>
        <taxon>Actinomycetota</taxon>
        <taxon>Actinomycetes</taxon>
        <taxon>Pseudonocardiales</taxon>
        <taxon>Pseudonocardiaceae</taxon>
        <taxon>Amycolatopsis</taxon>
    </lineage>
</organism>
<sequence>MVRQAALDHHQLVLSRMWPSGHVEAVDLVDQDQVAADVTPRAALPGDQRIQPADLAAHAICRGEGRNVPVHDQQSPVADLDDRFGLVRELPFGAPMPAVAKHARVAAAKLGSTTTGDPYGPAAS</sequence>
<evidence type="ECO:0000313" key="2">
    <source>
        <dbReference type="Proteomes" id="UP000215199"/>
    </source>
</evidence>
<keyword evidence="2" id="KW-1185">Reference proteome</keyword>